<evidence type="ECO:0000256" key="3">
    <source>
        <dbReference type="ARBA" id="ARBA00018596"/>
    </source>
</evidence>
<dbReference type="AlphaFoldDB" id="A0AAE0DEN8"/>
<dbReference type="FunFam" id="3.60.21.60:FF:000008">
    <property type="entry name" value="DNA polymerase alpha subunit B"/>
    <property type="match status" value="1"/>
</dbReference>
<accession>A0AAE0DEN8</accession>
<evidence type="ECO:0000259" key="9">
    <source>
        <dbReference type="Pfam" id="PF22062"/>
    </source>
</evidence>
<dbReference type="InterPro" id="IPR016722">
    <property type="entry name" value="DNA_pol_alpha_bsu"/>
</dbReference>
<keyword evidence="11" id="KW-1185">Reference proteome</keyword>
<evidence type="ECO:0000256" key="4">
    <source>
        <dbReference type="ARBA" id="ARBA00022705"/>
    </source>
</evidence>
<comment type="caution">
    <text evidence="10">The sequence shown here is derived from an EMBL/GenBank/DDBJ whole genome shotgun (WGS) entry which is preliminary data.</text>
</comment>
<feature type="domain" description="DNA polymerase alpha subunit B OB" evidence="9">
    <location>
        <begin position="220"/>
        <end position="326"/>
    </location>
</feature>
<gene>
    <name evidence="10" type="ORF">OEA41_009951</name>
</gene>
<name>A0AAE0DEN8_9LECA</name>
<dbReference type="GO" id="GO:0003677">
    <property type="term" value="F:DNA binding"/>
    <property type="evidence" value="ECO:0007669"/>
    <property type="project" value="InterPro"/>
</dbReference>
<dbReference type="PANTHER" id="PTHR23061:SF12">
    <property type="entry name" value="DNA POLYMERASE ALPHA SUBUNIT B"/>
    <property type="match status" value="1"/>
</dbReference>
<comment type="subcellular location">
    <subcellularLocation>
        <location evidence="1 6">Nucleus</location>
    </subcellularLocation>
</comment>
<evidence type="ECO:0000313" key="11">
    <source>
        <dbReference type="Proteomes" id="UP001276659"/>
    </source>
</evidence>
<dbReference type="Proteomes" id="UP001276659">
    <property type="component" value="Unassembled WGS sequence"/>
</dbReference>
<feature type="region of interest" description="Disordered" evidence="7">
    <location>
        <begin position="140"/>
        <end position="160"/>
    </location>
</feature>
<keyword evidence="5 6" id="KW-0539">Nucleus</keyword>
<dbReference type="InterPro" id="IPR054300">
    <property type="entry name" value="OB_DPOA2"/>
</dbReference>
<keyword evidence="4 6" id="KW-0235">DNA replication</keyword>
<dbReference type="EMBL" id="JASNWA010000011">
    <property type="protein sequence ID" value="KAK3166826.1"/>
    <property type="molecule type" value="Genomic_DNA"/>
</dbReference>
<evidence type="ECO:0000256" key="2">
    <source>
        <dbReference type="ARBA" id="ARBA00007299"/>
    </source>
</evidence>
<dbReference type="GO" id="GO:0005658">
    <property type="term" value="C:alpha DNA polymerase:primase complex"/>
    <property type="evidence" value="ECO:0007669"/>
    <property type="project" value="TreeGrafter"/>
</dbReference>
<evidence type="ECO:0000313" key="10">
    <source>
        <dbReference type="EMBL" id="KAK3166826.1"/>
    </source>
</evidence>
<evidence type="ECO:0000256" key="7">
    <source>
        <dbReference type="SAM" id="MobiDB-lite"/>
    </source>
</evidence>
<reference evidence="10" key="1">
    <citation type="submission" date="2022-11" db="EMBL/GenBank/DDBJ databases">
        <title>Chromosomal genome sequence assembly and mating type (MAT) locus characterization of the leprose asexual lichenized fungus Lepraria neglecta (Nyl.) Erichsen.</title>
        <authorList>
            <person name="Allen J.L."/>
            <person name="Pfeffer B."/>
        </authorList>
    </citation>
    <scope>NUCLEOTIDE SEQUENCE</scope>
    <source>
        <strain evidence="10">Allen 5258</strain>
    </source>
</reference>
<organism evidence="10 11">
    <name type="scientific">Lepraria neglecta</name>
    <dbReference type="NCBI Taxonomy" id="209136"/>
    <lineage>
        <taxon>Eukaryota</taxon>
        <taxon>Fungi</taxon>
        <taxon>Dikarya</taxon>
        <taxon>Ascomycota</taxon>
        <taxon>Pezizomycotina</taxon>
        <taxon>Lecanoromycetes</taxon>
        <taxon>OSLEUM clade</taxon>
        <taxon>Lecanoromycetidae</taxon>
        <taxon>Lecanorales</taxon>
        <taxon>Lecanorineae</taxon>
        <taxon>Stereocaulaceae</taxon>
        <taxon>Lepraria</taxon>
    </lineage>
</organism>
<proteinExistence type="inferred from homology"/>
<dbReference type="Gene3D" id="3.60.21.60">
    <property type="match status" value="2"/>
</dbReference>
<dbReference type="Pfam" id="PF04042">
    <property type="entry name" value="DNA_pol_E_B"/>
    <property type="match status" value="1"/>
</dbReference>
<dbReference type="PIRSF" id="PIRSF018300">
    <property type="entry name" value="DNA_pol_alph_2"/>
    <property type="match status" value="1"/>
</dbReference>
<dbReference type="PANTHER" id="PTHR23061">
    <property type="entry name" value="DNA POLYMERASE 2 ALPHA 70 KDA SUBUNIT"/>
    <property type="match status" value="1"/>
</dbReference>
<sequence length="659" mass="72028">MATAKAELNELFAIPPVTELSSDVLGELQSILRLHSISPEELSYKWESYTMKMGSEQTKLDLDTARAFKKDLQEMLERESRGKAHVLSVDKRGAFATPRTTGKGDDVFGMLDGIVPNTPVPQRANSSTKRKSAFETPAVPKFNKANGMSSPSDARTNGTTSVAFSERQNAGQVVETLNDHLPVCDPPIAPPAESRMKLTANTDLKKFSYKPMAMHLSEASEVLDDRIDEFQSLVQAHHNLEDSAFGNAANQATSEIIAVGRIASESMEGKLNASSLMLETSRRTGAGLRIPLKVESMSYEFFPGQIVAVRGINASGLYFSVNEVLEMPLLPPAASLPSTLEVLNERLGLEESSESAAHAVNVLVSSGPYTADDNLAFEPFNALCEKAAELYADVLIMVGPILDLEHALVASGDFDLPDDASIEPDKATLNDLFRILVGKPLRNLVLQVPNITILLVPSVRDAVNKHVSWPQEQFDKKVLGLPKQAKVVTNPVTISLNEIVVGISAQDVLDDLRREEVKVGRPKESSILARLPRHLIQQRHFFPLFPPADRTSLLKTGTEEGVATGMPLDVSYMKLGEWLNVRPDMLITPSSLSPFAKVVESVLVVNPGPLSKRKGPGTYAQLSIHPRKVTEEERESERAGGTMVGHHLFERARADIIRI</sequence>
<evidence type="ECO:0000259" key="8">
    <source>
        <dbReference type="Pfam" id="PF04042"/>
    </source>
</evidence>
<feature type="domain" description="DNA polymerase alpha/delta/epsilon subunit B" evidence="8">
    <location>
        <begin position="362"/>
        <end position="597"/>
    </location>
</feature>
<feature type="compositionally biased region" description="Polar residues" evidence="7">
    <location>
        <begin position="146"/>
        <end position="160"/>
    </location>
</feature>
<dbReference type="Pfam" id="PF22062">
    <property type="entry name" value="OB_DPOA2"/>
    <property type="match status" value="1"/>
</dbReference>
<comment type="similarity">
    <text evidence="2 6">Belongs to the DNA polymerase alpha subunit B family.</text>
</comment>
<dbReference type="FunFam" id="3.60.21.60:FF:000005">
    <property type="entry name" value="DNA polymerase alpha subunit B"/>
    <property type="match status" value="1"/>
</dbReference>
<protein>
    <recommendedName>
        <fullName evidence="3 6">DNA polymerase alpha subunit B</fullName>
    </recommendedName>
</protein>
<dbReference type="InterPro" id="IPR007185">
    <property type="entry name" value="DNA_pol_a/d/e_bsu"/>
</dbReference>
<evidence type="ECO:0000256" key="1">
    <source>
        <dbReference type="ARBA" id="ARBA00004123"/>
    </source>
</evidence>
<comment type="function">
    <text evidence="6">Accessory subunit of the DNA polymerase alpha complex (also known as the alpha DNA polymerase-primase complex) which plays an essential role in the initiation of DNA synthesis.</text>
</comment>
<dbReference type="GO" id="GO:0006270">
    <property type="term" value="P:DNA replication initiation"/>
    <property type="evidence" value="ECO:0007669"/>
    <property type="project" value="TreeGrafter"/>
</dbReference>
<evidence type="ECO:0000256" key="6">
    <source>
        <dbReference type="PIRNR" id="PIRNR018300"/>
    </source>
</evidence>
<evidence type="ECO:0000256" key="5">
    <source>
        <dbReference type="ARBA" id="ARBA00023242"/>
    </source>
</evidence>